<feature type="disulfide bond" evidence="9">
    <location>
        <begin position="58"/>
        <end position="76"/>
    </location>
</feature>
<dbReference type="InterPro" id="IPR009030">
    <property type="entry name" value="Growth_fac_rcpt_cys_sf"/>
</dbReference>
<keyword evidence="7" id="KW-0675">Receptor</keyword>
<dbReference type="PANTHER" id="PTHR12120:SF10">
    <property type="entry name" value="TNFR-CYS DOMAIN-CONTAINING PROTEIN"/>
    <property type="match status" value="1"/>
</dbReference>
<feature type="disulfide bond" evidence="9">
    <location>
        <begin position="98"/>
        <end position="116"/>
    </location>
</feature>
<dbReference type="EMBL" id="JAIWYP010000004">
    <property type="protein sequence ID" value="KAH3830695.1"/>
    <property type="molecule type" value="Genomic_DNA"/>
</dbReference>
<gene>
    <name evidence="13" type="ORF">DPMN_103941</name>
</gene>
<dbReference type="PROSITE" id="PS00652">
    <property type="entry name" value="TNFR_NGFR_1"/>
    <property type="match status" value="2"/>
</dbReference>
<dbReference type="AlphaFoldDB" id="A0A9D4H901"/>
<dbReference type="PROSITE" id="PS50050">
    <property type="entry name" value="TNFR_NGFR_2"/>
    <property type="match status" value="2"/>
</dbReference>
<keyword evidence="2 10" id="KW-0812">Transmembrane</keyword>
<reference evidence="13" key="2">
    <citation type="submission" date="2020-11" db="EMBL/GenBank/DDBJ databases">
        <authorList>
            <person name="McCartney M.A."/>
            <person name="Auch B."/>
            <person name="Kono T."/>
            <person name="Mallez S."/>
            <person name="Becker A."/>
            <person name="Gohl D.M."/>
            <person name="Silverstein K.A.T."/>
            <person name="Koren S."/>
            <person name="Bechman K.B."/>
            <person name="Herman A."/>
            <person name="Abrahante J.E."/>
            <person name="Garbe J."/>
        </authorList>
    </citation>
    <scope>NUCLEOTIDE SEQUENCE</scope>
    <source>
        <strain evidence="13">Duluth1</strain>
        <tissue evidence="13">Whole animal</tissue>
    </source>
</reference>
<keyword evidence="5 10" id="KW-0472">Membrane</keyword>
<dbReference type="SUPFAM" id="SSF57586">
    <property type="entry name" value="TNF receptor-like"/>
    <property type="match status" value="1"/>
</dbReference>
<feature type="domain" description="TNFR-Cys" evidence="12">
    <location>
        <begin position="78"/>
        <end position="116"/>
    </location>
</feature>
<feature type="repeat" description="TNFR-Cys" evidence="9">
    <location>
        <begin position="35"/>
        <end position="76"/>
    </location>
</feature>
<feature type="domain" description="TNFR-Cys" evidence="12">
    <location>
        <begin position="35"/>
        <end position="76"/>
    </location>
</feature>
<feature type="chain" id="PRO_5039688915" description="TNFR-Cys domain-containing protein" evidence="11">
    <location>
        <begin position="26"/>
        <end position="318"/>
    </location>
</feature>
<dbReference type="Proteomes" id="UP000828390">
    <property type="component" value="Unassembled WGS sequence"/>
</dbReference>
<evidence type="ECO:0000256" key="11">
    <source>
        <dbReference type="SAM" id="SignalP"/>
    </source>
</evidence>
<feature type="disulfide bond" evidence="9">
    <location>
        <begin position="55"/>
        <end position="68"/>
    </location>
</feature>
<dbReference type="SMART" id="SM00208">
    <property type="entry name" value="TNFR"/>
    <property type="match status" value="4"/>
</dbReference>
<dbReference type="InterPro" id="IPR001368">
    <property type="entry name" value="TNFR/NGFR_Cys_rich_reg"/>
</dbReference>
<feature type="signal peptide" evidence="11">
    <location>
        <begin position="1"/>
        <end position="25"/>
    </location>
</feature>
<evidence type="ECO:0000256" key="1">
    <source>
        <dbReference type="ARBA" id="ARBA00004167"/>
    </source>
</evidence>
<keyword evidence="11" id="KW-0732">Signal</keyword>
<dbReference type="Gene3D" id="2.10.50.10">
    <property type="entry name" value="Tumor Necrosis Factor Receptor, subunit A, domain 2"/>
    <property type="match status" value="3"/>
</dbReference>
<dbReference type="SUPFAM" id="SSF57184">
    <property type="entry name" value="Growth factor receptor domain"/>
    <property type="match status" value="1"/>
</dbReference>
<reference evidence="13" key="1">
    <citation type="journal article" date="2019" name="bioRxiv">
        <title>The Genome of the Zebra Mussel, Dreissena polymorpha: A Resource for Invasive Species Research.</title>
        <authorList>
            <person name="McCartney M.A."/>
            <person name="Auch B."/>
            <person name="Kono T."/>
            <person name="Mallez S."/>
            <person name="Zhang Y."/>
            <person name="Obille A."/>
            <person name="Becker A."/>
            <person name="Abrahante J.E."/>
            <person name="Garbe J."/>
            <person name="Badalamenti J.P."/>
            <person name="Herman A."/>
            <person name="Mangelson H."/>
            <person name="Liachko I."/>
            <person name="Sullivan S."/>
            <person name="Sone E.D."/>
            <person name="Koren S."/>
            <person name="Silverstein K.A.T."/>
            <person name="Beckman K.B."/>
            <person name="Gohl D.M."/>
        </authorList>
    </citation>
    <scope>NUCLEOTIDE SEQUENCE</scope>
    <source>
        <strain evidence="13">Duluth1</strain>
        <tissue evidence="13">Whole animal</tissue>
    </source>
</reference>
<comment type="caution">
    <text evidence="13">The sequence shown here is derived from an EMBL/GenBank/DDBJ whole genome shotgun (WGS) entry which is preliminary data.</text>
</comment>
<dbReference type="Pfam" id="PF00020">
    <property type="entry name" value="TNFR_c6"/>
    <property type="match status" value="3"/>
</dbReference>
<feature type="transmembrane region" description="Helical" evidence="10">
    <location>
        <begin position="279"/>
        <end position="301"/>
    </location>
</feature>
<evidence type="ECO:0000256" key="10">
    <source>
        <dbReference type="SAM" id="Phobius"/>
    </source>
</evidence>
<keyword evidence="3" id="KW-0677">Repeat</keyword>
<proteinExistence type="predicted"/>
<evidence type="ECO:0000256" key="9">
    <source>
        <dbReference type="PROSITE-ProRule" id="PRU00206"/>
    </source>
</evidence>
<feature type="repeat" description="TNFR-Cys" evidence="9">
    <location>
        <begin position="78"/>
        <end position="116"/>
    </location>
</feature>
<evidence type="ECO:0000256" key="3">
    <source>
        <dbReference type="ARBA" id="ARBA00022737"/>
    </source>
</evidence>
<comment type="subcellular location">
    <subcellularLocation>
        <location evidence="1">Membrane</location>
        <topology evidence="1">Single-pass membrane protein</topology>
    </subcellularLocation>
</comment>
<evidence type="ECO:0000256" key="4">
    <source>
        <dbReference type="ARBA" id="ARBA00022989"/>
    </source>
</evidence>
<comment type="caution">
    <text evidence="9">Lacks conserved residue(s) required for the propagation of feature annotation.</text>
</comment>
<name>A0A9D4H901_DREPO</name>
<keyword evidence="4 10" id="KW-1133">Transmembrane helix</keyword>
<evidence type="ECO:0000256" key="8">
    <source>
        <dbReference type="ARBA" id="ARBA00023180"/>
    </source>
</evidence>
<evidence type="ECO:0000256" key="6">
    <source>
        <dbReference type="ARBA" id="ARBA00023157"/>
    </source>
</evidence>
<dbReference type="InterPro" id="IPR047526">
    <property type="entry name" value="TNR19/27/EDAR"/>
</dbReference>
<accession>A0A9D4H901</accession>
<dbReference type="PANTHER" id="PTHR12120">
    <property type="entry name" value="TNFR-CYS DOMAIN-CONTAINING PROTEIN"/>
    <property type="match status" value="1"/>
</dbReference>
<feature type="disulfide bond" evidence="9">
    <location>
        <begin position="95"/>
        <end position="108"/>
    </location>
</feature>
<keyword evidence="6 9" id="KW-1015">Disulfide bond</keyword>
<evidence type="ECO:0000256" key="2">
    <source>
        <dbReference type="ARBA" id="ARBA00022692"/>
    </source>
</evidence>
<dbReference type="OrthoDB" id="10048028at2759"/>
<protein>
    <recommendedName>
        <fullName evidence="12">TNFR-Cys domain-containing protein</fullName>
    </recommendedName>
</protein>
<keyword evidence="8" id="KW-0325">Glycoprotein</keyword>
<dbReference type="GO" id="GO:0046330">
    <property type="term" value="P:positive regulation of JNK cascade"/>
    <property type="evidence" value="ECO:0007669"/>
    <property type="project" value="InterPro"/>
</dbReference>
<sequence length="318" mass="35934">MDRMSTNVVCMFAVMLQMSMENVHALMPHYMSMIQCPARSFYDVTRTDKDKCSPCMICPEGFQIKENCTGTRDTVCEICAPGTFNDVKGGKCRNCSVCFPGQYTQRHCRAHKDAMCRKCPQFTFSSRPNVGVCRYCRTCFHNQEELSPCRRNRDRKCGRCKTGFFRRPGGGGCLQCSQCLPEVLAPRVKACMHQKVLDPEQTCFPTEVAEMDAMPPILLGNTGDILTQGATKRLQTNEERRTTRSQKGEEGKQVYGSFLSTTLFTTTVDDLPDVFSWRIAAWTGSTVAIFVLLLIALCFVLKKINIDFKSDPPYFVRL</sequence>
<dbReference type="GO" id="GO:0038023">
    <property type="term" value="F:signaling receptor activity"/>
    <property type="evidence" value="ECO:0007669"/>
    <property type="project" value="InterPro"/>
</dbReference>
<evidence type="ECO:0000259" key="12">
    <source>
        <dbReference type="PROSITE" id="PS50050"/>
    </source>
</evidence>
<evidence type="ECO:0000313" key="13">
    <source>
        <dbReference type="EMBL" id="KAH3830695.1"/>
    </source>
</evidence>
<dbReference type="GO" id="GO:0043123">
    <property type="term" value="P:positive regulation of canonical NF-kappaB signal transduction"/>
    <property type="evidence" value="ECO:0007669"/>
    <property type="project" value="InterPro"/>
</dbReference>
<evidence type="ECO:0000256" key="7">
    <source>
        <dbReference type="ARBA" id="ARBA00023170"/>
    </source>
</evidence>
<organism evidence="13 14">
    <name type="scientific">Dreissena polymorpha</name>
    <name type="common">Zebra mussel</name>
    <name type="synonym">Mytilus polymorpha</name>
    <dbReference type="NCBI Taxonomy" id="45954"/>
    <lineage>
        <taxon>Eukaryota</taxon>
        <taxon>Metazoa</taxon>
        <taxon>Spiralia</taxon>
        <taxon>Lophotrochozoa</taxon>
        <taxon>Mollusca</taxon>
        <taxon>Bivalvia</taxon>
        <taxon>Autobranchia</taxon>
        <taxon>Heteroconchia</taxon>
        <taxon>Euheterodonta</taxon>
        <taxon>Imparidentia</taxon>
        <taxon>Neoheterodontei</taxon>
        <taxon>Myida</taxon>
        <taxon>Dreissenoidea</taxon>
        <taxon>Dreissenidae</taxon>
        <taxon>Dreissena</taxon>
    </lineage>
</organism>
<dbReference type="GO" id="GO:0016020">
    <property type="term" value="C:membrane"/>
    <property type="evidence" value="ECO:0007669"/>
    <property type="project" value="UniProtKB-SubCell"/>
</dbReference>
<keyword evidence="14" id="KW-1185">Reference proteome</keyword>
<evidence type="ECO:0000256" key="5">
    <source>
        <dbReference type="ARBA" id="ARBA00023136"/>
    </source>
</evidence>
<evidence type="ECO:0000313" key="14">
    <source>
        <dbReference type="Proteomes" id="UP000828390"/>
    </source>
</evidence>